<proteinExistence type="predicted"/>
<sequence length="246" mass="27003">MRRLDIRILSLSLALLVIGPIPKSDAAGILKIVITKQHSYLNGYKPADKAFIGDEWTLRLKATDGDGDPAAGAIARIYRGTKSLTSGRVNSKGIILLSLPITKLGQNSLRVVVIDDDPKSKGEALLNFTASNPDTIVNPVEEVMAQNFYLRPSVPEAQVLALSVPKLQEAGCIKYWTIYPDYEVTWPFSDSDKTSMTASMNIPSGDQAKLDNQLLPNYKGWRFIQDPLQSLICIKSNGNLAVFLNQ</sequence>
<gene>
    <name evidence="1" type="ORF">UFOPK3587_00875</name>
</gene>
<protein>
    <submittedName>
        <fullName evidence="1">Unannotated protein</fullName>
    </submittedName>
</protein>
<reference evidence="1" key="1">
    <citation type="submission" date="2020-05" db="EMBL/GenBank/DDBJ databases">
        <authorList>
            <person name="Chiriac C."/>
            <person name="Salcher M."/>
            <person name="Ghai R."/>
            <person name="Kavagutti S V."/>
        </authorList>
    </citation>
    <scope>NUCLEOTIDE SEQUENCE</scope>
</reference>
<dbReference type="EMBL" id="CAFBMN010000058">
    <property type="protein sequence ID" value="CAB4907454.1"/>
    <property type="molecule type" value="Genomic_DNA"/>
</dbReference>
<dbReference type="AlphaFoldDB" id="A0A6J7GK36"/>
<evidence type="ECO:0000313" key="1">
    <source>
        <dbReference type="EMBL" id="CAB4907454.1"/>
    </source>
</evidence>
<organism evidence="1">
    <name type="scientific">freshwater metagenome</name>
    <dbReference type="NCBI Taxonomy" id="449393"/>
    <lineage>
        <taxon>unclassified sequences</taxon>
        <taxon>metagenomes</taxon>
        <taxon>ecological metagenomes</taxon>
    </lineage>
</organism>
<name>A0A6J7GK36_9ZZZZ</name>
<accession>A0A6J7GK36</accession>